<organism evidence="3 4">
    <name type="scientific">Escherichia coli</name>
    <dbReference type="NCBI Taxonomy" id="562"/>
    <lineage>
        <taxon>Bacteria</taxon>
        <taxon>Pseudomonadati</taxon>
        <taxon>Pseudomonadota</taxon>
        <taxon>Gammaproteobacteria</taxon>
        <taxon>Enterobacterales</taxon>
        <taxon>Enterobacteriaceae</taxon>
        <taxon>Escherichia</taxon>
    </lineage>
</organism>
<reference evidence="3 4" key="1">
    <citation type="submission" date="2018-06" db="EMBL/GenBank/DDBJ databases">
        <authorList>
            <consortium name="Pathogen Informatics"/>
            <person name="Doyle S."/>
        </authorList>
    </citation>
    <scope>NUCLEOTIDE SEQUENCE [LARGE SCALE GENOMIC DNA]</scope>
    <source>
        <strain evidence="3 4">NCTC8009</strain>
    </source>
</reference>
<evidence type="ECO:0000313" key="4">
    <source>
        <dbReference type="Proteomes" id="UP000250991"/>
    </source>
</evidence>
<feature type="repeat" description="TPR" evidence="1">
    <location>
        <begin position="90"/>
        <end position="123"/>
    </location>
</feature>
<sequence>MPKTKWALKLLTAAFLAASPAAKSAVNNAYDALIIEARKGNTQPALSWFALKSALSNNQIADWLQIALWAGQDKQVITVYNRYRHQQLPARGYAAVAVAYRNLQQWQNSLTLWQKALSLEPQNKDYQRGQILTLADAGHYDTALVKLKQLNSGAPDKANLLAEAYIYKLAGRHQDELRAMTESLPENASTQQYPTEYVQALRNNQLAAAIDDANLTPDIRADIHAELVRLSFMPTRSESERYAIADRALAQYAALEILWHDNPDRTAQYQRIQVDHLGALLTRDRYKDVISHYQRLKKTGQIIPPWGQYWGCIGLSQRSSAEKSTVNNDRALLSQGDHCPGFIR</sequence>
<feature type="signal peptide" evidence="2">
    <location>
        <begin position="1"/>
        <end position="24"/>
    </location>
</feature>
<name>A0A2X3LZU7_ECOLX</name>
<evidence type="ECO:0000256" key="2">
    <source>
        <dbReference type="SAM" id="SignalP"/>
    </source>
</evidence>
<protein>
    <submittedName>
        <fullName evidence="3">Outer membrane protein PgaA</fullName>
    </submittedName>
</protein>
<dbReference type="Proteomes" id="UP000250991">
    <property type="component" value="Unassembled WGS sequence"/>
</dbReference>
<evidence type="ECO:0000313" key="3">
    <source>
        <dbReference type="EMBL" id="SQD05180.1"/>
    </source>
</evidence>
<keyword evidence="2" id="KW-0732">Signal</keyword>
<dbReference type="InterPro" id="IPR011990">
    <property type="entry name" value="TPR-like_helical_dom_sf"/>
</dbReference>
<feature type="chain" id="PRO_5016181560" evidence="2">
    <location>
        <begin position="25"/>
        <end position="344"/>
    </location>
</feature>
<dbReference type="Gene3D" id="1.25.40.10">
    <property type="entry name" value="Tetratricopeptide repeat domain"/>
    <property type="match status" value="1"/>
</dbReference>
<dbReference type="PROSITE" id="PS50005">
    <property type="entry name" value="TPR"/>
    <property type="match status" value="1"/>
</dbReference>
<dbReference type="AlphaFoldDB" id="A0A2X3LZU7"/>
<dbReference type="SMART" id="SM00028">
    <property type="entry name" value="TPR"/>
    <property type="match status" value="1"/>
</dbReference>
<gene>
    <name evidence="3" type="primary">pgaA_1</name>
    <name evidence="3" type="ORF">NCTC8009_05734</name>
</gene>
<dbReference type="EMBL" id="UARW01000010">
    <property type="protein sequence ID" value="SQD05180.1"/>
    <property type="molecule type" value="Genomic_DNA"/>
</dbReference>
<dbReference type="SUPFAM" id="SSF48452">
    <property type="entry name" value="TPR-like"/>
    <property type="match status" value="1"/>
</dbReference>
<proteinExistence type="predicted"/>
<evidence type="ECO:0000256" key="1">
    <source>
        <dbReference type="PROSITE-ProRule" id="PRU00339"/>
    </source>
</evidence>
<dbReference type="InterPro" id="IPR019734">
    <property type="entry name" value="TPR_rpt"/>
</dbReference>
<keyword evidence="1" id="KW-0802">TPR repeat</keyword>
<accession>A0A2X3LZU7</accession>